<gene>
    <name evidence="2" type="ORF">SAMN04488103_11072</name>
</gene>
<feature type="transmembrane region" description="Helical" evidence="1">
    <location>
        <begin position="26"/>
        <end position="45"/>
    </location>
</feature>
<evidence type="ECO:0008006" key="4">
    <source>
        <dbReference type="Google" id="ProtNLM"/>
    </source>
</evidence>
<organism evidence="2 3">
    <name type="scientific">Gemmobacter aquatilis</name>
    <dbReference type="NCBI Taxonomy" id="933059"/>
    <lineage>
        <taxon>Bacteria</taxon>
        <taxon>Pseudomonadati</taxon>
        <taxon>Pseudomonadota</taxon>
        <taxon>Alphaproteobacteria</taxon>
        <taxon>Rhodobacterales</taxon>
        <taxon>Paracoccaceae</taxon>
        <taxon>Gemmobacter</taxon>
    </lineage>
</organism>
<feature type="transmembrane region" description="Helical" evidence="1">
    <location>
        <begin position="51"/>
        <end position="73"/>
    </location>
</feature>
<evidence type="ECO:0000256" key="1">
    <source>
        <dbReference type="SAM" id="Phobius"/>
    </source>
</evidence>
<name>A0A1H8L1U4_9RHOB</name>
<dbReference type="Proteomes" id="UP000198761">
    <property type="component" value="Unassembled WGS sequence"/>
</dbReference>
<dbReference type="RefSeq" id="WP_091303030.1">
    <property type="nucleotide sequence ID" value="NZ_FOCE01000010.1"/>
</dbReference>
<keyword evidence="1" id="KW-0812">Transmembrane</keyword>
<accession>A0A1H8L1U4</accession>
<sequence>MRCLRYEIGQGDALIWQRQPRELRGWRYFALFATPVACGMAYAATEEFLALGARLTAAAGAGIAVFLLAQVLFQLADRRAARRQVPTQQEATLEIWGDHLCETRGGITRNFTPELNRQVVLTPHHLFIEDAGGLLILPLTAFEDRPDMERFAAHWDGLARDAQP</sequence>
<keyword evidence="3" id="KW-1185">Reference proteome</keyword>
<dbReference type="AlphaFoldDB" id="A0A1H8L1U4"/>
<dbReference type="OrthoDB" id="7932240at2"/>
<evidence type="ECO:0000313" key="2">
    <source>
        <dbReference type="EMBL" id="SEN99097.1"/>
    </source>
</evidence>
<evidence type="ECO:0000313" key="3">
    <source>
        <dbReference type="Proteomes" id="UP000198761"/>
    </source>
</evidence>
<protein>
    <recommendedName>
        <fullName evidence="4">YcxB-like protein</fullName>
    </recommendedName>
</protein>
<dbReference type="STRING" id="933059.SAMN04488103_11072"/>
<keyword evidence="1" id="KW-0472">Membrane</keyword>
<reference evidence="2 3" key="1">
    <citation type="submission" date="2016-10" db="EMBL/GenBank/DDBJ databases">
        <authorList>
            <person name="de Groot N.N."/>
        </authorList>
    </citation>
    <scope>NUCLEOTIDE SEQUENCE [LARGE SCALE GENOMIC DNA]</scope>
    <source>
        <strain evidence="2 3">DSM 3857</strain>
    </source>
</reference>
<proteinExistence type="predicted"/>
<dbReference type="EMBL" id="FOCE01000010">
    <property type="protein sequence ID" value="SEN99097.1"/>
    <property type="molecule type" value="Genomic_DNA"/>
</dbReference>
<keyword evidence="1" id="KW-1133">Transmembrane helix</keyword>